<dbReference type="GO" id="GO:0016301">
    <property type="term" value="F:kinase activity"/>
    <property type="evidence" value="ECO:0007669"/>
    <property type="project" value="UniProtKB-KW"/>
</dbReference>
<evidence type="ECO:0000256" key="4">
    <source>
        <dbReference type="ARBA" id="ARBA00022679"/>
    </source>
</evidence>
<comment type="subcellular location">
    <subcellularLocation>
        <location evidence="1">Cytoplasm</location>
    </subcellularLocation>
</comment>
<evidence type="ECO:0000313" key="9">
    <source>
        <dbReference type="Proteomes" id="UP000611762"/>
    </source>
</evidence>
<evidence type="ECO:0000256" key="1">
    <source>
        <dbReference type="ARBA" id="ARBA00004496"/>
    </source>
</evidence>
<keyword evidence="5" id="KW-0598">Phosphotransferase system</keyword>
<dbReference type="GO" id="GO:0009401">
    <property type="term" value="P:phosphoenolpyruvate-dependent sugar phosphotransferase system"/>
    <property type="evidence" value="ECO:0007669"/>
    <property type="project" value="UniProtKB-KW"/>
</dbReference>
<dbReference type="PANTHER" id="PTHR45008">
    <property type="entry name" value="PTS SYSTEM GLUCOSE-SPECIFIC EIIA COMPONENT"/>
    <property type="match status" value="1"/>
</dbReference>
<dbReference type="InterPro" id="IPR011055">
    <property type="entry name" value="Dup_hybrid_motif"/>
</dbReference>
<gene>
    <name evidence="8" type="ORF">H8698_01835</name>
</gene>
<keyword evidence="6" id="KW-0418">Kinase</keyword>
<dbReference type="Proteomes" id="UP000611762">
    <property type="component" value="Unassembled WGS sequence"/>
</dbReference>
<organism evidence="8 9">
    <name type="scientific">Congzhengia minquanensis</name>
    <dbReference type="NCBI Taxonomy" id="2763657"/>
    <lineage>
        <taxon>Bacteria</taxon>
        <taxon>Bacillati</taxon>
        <taxon>Bacillota</taxon>
        <taxon>Clostridia</taxon>
        <taxon>Eubacteriales</taxon>
        <taxon>Oscillospiraceae</taxon>
        <taxon>Congzhengia</taxon>
    </lineage>
</organism>
<feature type="domain" description="PTS EIIA type-1" evidence="7">
    <location>
        <begin position="29"/>
        <end position="133"/>
    </location>
</feature>
<reference evidence="8" key="1">
    <citation type="submission" date="2020-08" db="EMBL/GenBank/DDBJ databases">
        <title>Genome public.</title>
        <authorList>
            <person name="Liu C."/>
            <person name="Sun Q."/>
        </authorList>
    </citation>
    <scope>NUCLEOTIDE SEQUENCE</scope>
    <source>
        <strain evidence="8">H8</strain>
    </source>
</reference>
<dbReference type="NCBIfam" id="TIGR00830">
    <property type="entry name" value="PTBA"/>
    <property type="match status" value="1"/>
</dbReference>
<name>A0A926DM27_9FIRM</name>
<keyword evidence="3 8" id="KW-0762">Sugar transport</keyword>
<evidence type="ECO:0000256" key="2">
    <source>
        <dbReference type="ARBA" id="ARBA00022448"/>
    </source>
</evidence>
<evidence type="ECO:0000256" key="6">
    <source>
        <dbReference type="ARBA" id="ARBA00022777"/>
    </source>
</evidence>
<dbReference type="PANTHER" id="PTHR45008:SF1">
    <property type="entry name" value="PTS SYSTEM GLUCOSE-SPECIFIC EIIA COMPONENT"/>
    <property type="match status" value="1"/>
</dbReference>
<dbReference type="GO" id="GO:0005737">
    <property type="term" value="C:cytoplasm"/>
    <property type="evidence" value="ECO:0007669"/>
    <property type="project" value="UniProtKB-SubCell"/>
</dbReference>
<sequence length="160" mass="16916">MFGALKKNKEIPVYAPMNGVATALSDVPDEAFAEKMLGDGAAVLPDGGEVLSPVDGVVADVTDTKHAFCITTDDGTDLLLHIGVNTVNLKGEGFSVFVSDGDHVKAGDKIAQVDLELLKKHGLPLETPVLLTEPEKTEVVKTNSGTMHAGKDVLFTYKKI</sequence>
<protein>
    <submittedName>
        <fullName evidence="8">PTS glucose transporter subunit IIA</fullName>
    </submittedName>
</protein>
<dbReference type="FunFam" id="2.70.70.10:FF:000001">
    <property type="entry name" value="PTS system glucose-specific IIA component"/>
    <property type="match status" value="1"/>
</dbReference>
<evidence type="ECO:0000256" key="5">
    <source>
        <dbReference type="ARBA" id="ARBA00022683"/>
    </source>
</evidence>
<dbReference type="EMBL" id="JACRSU010000001">
    <property type="protein sequence ID" value="MBC8539714.1"/>
    <property type="molecule type" value="Genomic_DNA"/>
</dbReference>
<dbReference type="InterPro" id="IPR050890">
    <property type="entry name" value="PTS_EIIA_component"/>
</dbReference>
<dbReference type="RefSeq" id="WP_249310926.1">
    <property type="nucleotide sequence ID" value="NZ_JACRSU010000001.1"/>
</dbReference>
<dbReference type="InterPro" id="IPR001127">
    <property type="entry name" value="PTS_EIIA_1_perm"/>
</dbReference>
<keyword evidence="4" id="KW-0808">Transferase</keyword>
<evidence type="ECO:0000259" key="7">
    <source>
        <dbReference type="PROSITE" id="PS51093"/>
    </source>
</evidence>
<dbReference type="SUPFAM" id="SSF51261">
    <property type="entry name" value="Duplicated hybrid motif"/>
    <property type="match status" value="1"/>
</dbReference>
<dbReference type="AlphaFoldDB" id="A0A926DM27"/>
<evidence type="ECO:0000256" key="3">
    <source>
        <dbReference type="ARBA" id="ARBA00022597"/>
    </source>
</evidence>
<keyword evidence="9" id="KW-1185">Reference proteome</keyword>
<accession>A0A926DM27</accession>
<evidence type="ECO:0000313" key="8">
    <source>
        <dbReference type="EMBL" id="MBC8539714.1"/>
    </source>
</evidence>
<proteinExistence type="predicted"/>
<dbReference type="PROSITE" id="PS51093">
    <property type="entry name" value="PTS_EIIA_TYPE_1"/>
    <property type="match status" value="1"/>
</dbReference>
<dbReference type="Pfam" id="PF00358">
    <property type="entry name" value="PTS_EIIA_1"/>
    <property type="match status" value="1"/>
</dbReference>
<dbReference type="Gene3D" id="2.70.70.10">
    <property type="entry name" value="Glucose Permease (Domain IIA)"/>
    <property type="match status" value="1"/>
</dbReference>
<keyword evidence="2" id="KW-0813">Transport</keyword>
<dbReference type="PROSITE" id="PS00371">
    <property type="entry name" value="PTS_EIIA_TYPE_1_HIS"/>
    <property type="match status" value="1"/>
</dbReference>
<comment type="caution">
    <text evidence="8">The sequence shown here is derived from an EMBL/GenBank/DDBJ whole genome shotgun (WGS) entry which is preliminary data.</text>
</comment>